<dbReference type="PANTHER" id="PTHR33085:SF88">
    <property type="entry name" value="OS08G0165000 PROTEIN"/>
    <property type="match status" value="1"/>
</dbReference>
<reference evidence="1" key="2">
    <citation type="submission" date="2018-05" db="EMBL/GenBank/DDBJ databases">
        <title>OpunRS2 (Oryza punctata Reference Sequence Version 2).</title>
        <authorList>
            <person name="Zhang J."/>
            <person name="Kudrna D."/>
            <person name="Lee S."/>
            <person name="Talag J."/>
            <person name="Welchert J."/>
            <person name="Wing R.A."/>
        </authorList>
    </citation>
    <scope>NUCLEOTIDE SEQUENCE [LARGE SCALE GENOMIC DNA]</scope>
</reference>
<dbReference type="InterPro" id="IPR012871">
    <property type="entry name" value="DUF1668_ORYSA"/>
</dbReference>
<keyword evidence="2" id="KW-1185">Reference proteome</keyword>
<dbReference type="EnsemblPlants" id="OPUNC02G02410.2">
    <property type="protein sequence ID" value="OPUNC02G02410.2"/>
    <property type="gene ID" value="OPUNC02G02410"/>
</dbReference>
<dbReference type="HOGENOM" id="CLU_700931_0_0_1"/>
<dbReference type="Pfam" id="PF07893">
    <property type="entry name" value="DUF1668"/>
    <property type="match status" value="1"/>
</dbReference>
<dbReference type="AlphaFoldDB" id="A0A0E0JVB3"/>
<dbReference type="STRING" id="4537.A0A0E0JVB3"/>
<dbReference type="PANTHER" id="PTHR33085">
    <property type="entry name" value="OS12G0113100 PROTEIN-RELATED"/>
    <property type="match status" value="1"/>
</dbReference>
<accession>A0A0E0JVB3</accession>
<evidence type="ECO:0000313" key="1">
    <source>
        <dbReference type="EnsemblPlants" id="OPUNC02G02410.2"/>
    </source>
</evidence>
<proteinExistence type="predicted"/>
<reference evidence="1" key="1">
    <citation type="submission" date="2015-04" db="UniProtKB">
        <authorList>
            <consortium name="EnsemblPlants"/>
        </authorList>
    </citation>
    <scope>IDENTIFICATION</scope>
</reference>
<sequence>MATPPRRSVAAAHGLHGSEFFGAGLVLGLPLTTAGGKNYYYRVRWRPTKHKPDVQSGMFVKNYGNLQDIELLLCDLTDAGYNDDADVSEEGSDDGNIVDIGTLVPLLFDDDEAGRAAMMQPDKIVVMVRKSIISHATTCRVLARSGEEQQQLISWAVKSRTSEYIFEPQGKLQERHTKKLPSFAVTVGDSLYLLDLTSSREHWFGALVYKPGGATDDYGGRIDWHCQSLPPLPYEPYSCSFVGAYGDIWVSTNGHGTFSFDTALSVWTKQGEWTLPFCGLAEYVPEYNLWFGLSSGSNNTHHLCAFDLASATQCLGRPQDTQGLAAGDILPAAPWIRFFHSKFKVSCCDMETETYGVFSGVEVEPCGKAGRGLRMVKHRSECYRLDDILREWVL</sequence>
<dbReference type="Proteomes" id="UP000026962">
    <property type="component" value="Chromosome 2"/>
</dbReference>
<dbReference type="Gramene" id="OPUNC02G02410.2">
    <property type="protein sequence ID" value="OPUNC02G02410.2"/>
    <property type="gene ID" value="OPUNC02G02410"/>
</dbReference>
<organism evidence="1">
    <name type="scientific">Oryza punctata</name>
    <name type="common">Red rice</name>
    <dbReference type="NCBI Taxonomy" id="4537"/>
    <lineage>
        <taxon>Eukaryota</taxon>
        <taxon>Viridiplantae</taxon>
        <taxon>Streptophyta</taxon>
        <taxon>Embryophyta</taxon>
        <taxon>Tracheophyta</taxon>
        <taxon>Spermatophyta</taxon>
        <taxon>Magnoliopsida</taxon>
        <taxon>Liliopsida</taxon>
        <taxon>Poales</taxon>
        <taxon>Poaceae</taxon>
        <taxon>BOP clade</taxon>
        <taxon>Oryzoideae</taxon>
        <taxon>Oryzeae</taxon>
        <taxon>Oryzinae</taxon>
        <taxon>Oryza</taxon>
    </lineage>
</organism>
<name>A0A0E0JVB3_ORYPU</name>
<evidence type="ECO:0000313" key="2">
    <source>
        <dbReference type="Proteomes" id="UP000026962"/>
    </source>
</evidence>
<protein>
    <submittedName>
        <fullName evidence="1">Uncharacterized protein</fullName>
    </submittedName>
</protein>